<dbReference type="Proteomes" id="UP000008177">
    <property type="component" value="Unplaced contigs"/>
</dbReference>
<dbReference type="InParanoid" id="G2YE36"/>
<dbReference type="EMBL" id="FQ790322">
    <property type="protein sequence ID" value="CCD50034.1"/>
    <property type="molecule type" value="Genomic_DNA"/>
</dbReference>
<name>G2YE36_BOTF4</name>
<gene>
    <name evidence="1" type="ORF">BofuT4_P093060.1</name>
</gene>
<proteinExistence type="predicted"/>
<accession>G2YE36</accession>
<reference evidence="2" key="1">
    <citation type="journal article" date="2011" name="PLoS Genet.">
        <title>Genomic analysis of the necrotrophic fungal pathogens Sclerotinia sclerotiorum and Botrytis cinerea.</title>
        <authorList>
            <person name="Amselem J."/>
            <person name="Cuomo C.A."/>
            <person name="van Kan J.A."/>
            <person name="Viaud M."/>
            <person name="Benito E.P."/>
            <person name="Couloux A."/>
            <person name="Coutinho P.M."/>
            <person name="de Vries R.P."/>
            <person name="Dyer P.S."/>
            <person name="Fillinger S."/>
            <person name="Fournier E."/>
            <person name="Gout L."/>
            <person name="Hahn M."/>
            <person name="Kohn L."/>
            <person name="Lapalu N."/>
            <person name="Plummer K.M."/>
            <person name="Pradier J.M."/>
            <person name="Quevillon E."/>
            <person name="Sharon A."/>
            <person name="Simon A."/>
            <person name="ten Have A."/>
            <person name="Tudzynski B."/>
            <person name="Tudzynski P."/>
            <person name="Wincker P."/>
            <person name="Andrew M."/>
            <person name="Anthouard V."/>
            <person name="Beever R.E."/>
            <person name="Beffa R."/>
            <person name="Benoit I."/>
            <person name="Bouzid O."/>
            <person name="Brault B."/>
            <person name="Chen Z."/>
            <person name="Choquer M."/>
            <person name="Collemare J."/>
            <person name="Cotton P."/>
            <person name="Danchin E.G."/>
            <person name="Da Silva C."/>
            <person name="Gautier A."/>
            <person name="Giraud C."/>
            <person name="Giraud T."/>
            <person name="Gonzalez C."/>
            <person name="Grossetete S."/>
            <person name="Guldener U."/>
            <person name="Henrissat B."/>
            <person name="Howlett B.J."/>
            <person name="Kodira C."/>
            <person name="Kretschmer M."/>
            <person name="Lappartient A."/>
            <person name="Leroch M."/>
            <person name="Levis C."/>
            <person name="Mauceli E."/>
            <person name="Neuveglise C."/>
            <person name="Oeser B."/>
            <person name="Pearson M."/>
            <person name="Poulain J."/>
            <person name="Poussereau N."/>
            <person name="Quesneville H."/>
            <person name="Rascle C."/>
            <person name="Schumacher J."/>
            <person name="Segurens B."/>
            <person name="Sexton A."/>
            <person name="Silva E."/>
            <person name="Sirven C."/>
            <person name="Soanes D.M."/>
            <person name="Talbot N.J."/>
            <person name="Templeton M."/>
            <person name="Yandava C."/>
            <person name="Yarden O."/>
            <person name="Zeng Q."/>
            <person name="Rollins J.A."/>
            <person name="Lebrun M.H."/>
            <person name="Dickman M."/>
        </authorList>
    </citation>
    <scope>NUCLEOTIDE SEQUENCE [LARGE SCALE GENOMIC DNA]</scope>
    <source>
        <strain evidence="2">T4</strain>
    </source>
</reference>
<protein>
    <submittedName>
        <fullName evidence="1">Uncharacterized protein</fullName>
    </submittedName>
</protein>
<sequence>MGVLENEEFLFFVLMVADRRSMFDGEKIGIKKRVGIITAESSLAQFTGVAQPRNSIHKASQPSSVTSRFLNHITS</sequence>
<evidence type="ECO:0000313" key="2">
    <source>
        <dbReference type="Proteomes" id="UP000008177"/>
    </source>
</evidence>
<dbReference type="AlphaFoldDB" id="G2YE36"/>
<organism evidence="1 2">
    <name type="scientific">Botryotinia fuckeliana (strain T4)</name>
    <name type="common">Noble rot fungus</name>
    <name type="synonym">Botrytis cinerea</name>
    <dbReference type="NCBI Taxonomy" id="999810"/>
    <lineage>
        <taxon>Eukaryota</taxon>
        <taxon>Fungi</taxon>
        <taxon>Dikarya</taxon>
        <taxon>Ascomycota</taxon>
        <taxon>Pezizomycotina</taxon>
        <taxon>Leotiomycetes</taxon>
        <taxon>Helotiales</taxon>
        <taxon>Sclerotiniaceae</taxon>
        <taxon>Botrytis</taxon>
    </lineage>
</organism>
<evidence type="ECO:0000313" key="1">
    <source>
        <dbReference type="EMBL" id="CCD50034.1"/>
    </source>
</evidence>
<dbReference type="HOGENOM" id="CLU_2670789_0_0_1"/>